<evidence type="ECO:0000313" key="6">
    <source>
        <dbReference type="RefSeq" id="XP_013397309.1"/>
    </source>
</evidence>
<feature type="region of interest" description="Disordered" evidence="1">
    <location>
        <begin position="427"/>
        <end position="478"/>
    </location>
</feature>
<dbReference type="InterPro" id="IPR001304">
    <property type="entry name" value="C-type_lectin-like"/>
</dbReference>
<dbReference type="InterPro" id="IPR050111">
    <property type="entry name" value="C-type_lectin/snaclec_domain"/>
</dbReference>
<feature type="signal peptide" evidence="3">
    <location>
        <begin position="1"/>
        <end position="29"/>
    </location>
</feature>
<evidence type="ECO:0000256" key="1">
    <source>
        <dbReference type="SAM" id="MobiDB-lite"/>
    </source>
</evidence>
<sequence length="495" mass="55678">MAGLVYESDRRDIIVILVFLSSLIGAVSSESTGTEKCAAKYKDCFCEDDHCFFTVDKNITFSAAEQYCLEQGGHLATVRSANGQRRLHGIAGERRVWIGAREHVMSTWTWLDGSPYIPSPSGFNQFDTSNSESTAVMLSRSRRQWTWKSSFKFIEKGFICETGKLGENMNCPTSNDDNVVVYELDGRCILYSLGKQYYSWYHARQTCFNWNADLIKMSTEVFQTKLLSVFGVLSPDERWIGLRNNIWRWESSGQELKEWHWSDRVVAGESKHCIILDNRLPELRSWKPVSCTEEHSFVCEIQGKAQKKEGKEKHPKSEGAPSQGNVVGIAAGVVVAVLVIIAVVVLVVIYKRRKRAAQASDGVQYSEIPRSGVQDKNTNQDTYAYASTVLPANCTKDTTDASAYSYATPRVRMAPLGLEDENAYAYATNNPSKHTGKAAVTDIKISDGPKKDNANSDRDEDVSRLYSKPNKAKNRNVDETQNFVELKENELYNHE</sequence>
<dbReference type="InterPro" id="IPR016187">
    <property type="entry name" value="CTDL_fold"/>
</dbReference>
<dbReference type="AlphaFoldDB" id="A0A1S3III1"/>
<dbReference type="PANTHER" id="PTHR22803">
    <property type="entry name" value="MANNOSE, PHOSPHOLIPASE, LECTIN RECEPTOR RELATED"/>
    <property type="match status" value="1"/>
</dbReference>
<accession>A0A1S3III1</accession>
<keyword evidence="2" id="KW-0472">Membrane</keyword>
<dbReference type="OrthoDB" id="6369810at2759"/>
<keyword evidence="3" id="KW-0732">Signal</keyword>
<dbReference type="Proteomes" id="UP000085678">
    <property type="component" value="Unplaced"/>
</dbReference>
<reference evidence="6" key="1">
    <citation type="submission" date="2025-08" db="UniProtKB">
        <authorList>
            <consortium name="RefSeq"/>
        </authorList>
    </citation>
    <scope>IDENTIFICATION</scope>
    <source>
        <tissue evidence="6">Gonads</tissue>
    </source>
</reference>
<organism evidence="5 6">
    <name type="scientific">Lingula anatina</name>
    <name type="common">Brachiopod</name>
    <name type="synonym">Lingula unguis</name>
    <dbReference type="NCBI Taxonomy" id="7574"/>
    <lineage>
        <taxon>Eukaryota</taxon>
        <taxon>Metazoa</taxon>
        <taxon>Spiralia</taxon>
        <taxon>Lophotrochozoa</taxon>
        <taxon>Brachiopoda</taxon>
        <taxon>Linguliformea</taxon>
        <taxon>Lingulata</taxon>
        <taxon>Lingulida</taxon>
        <taxon>Linguloidea</taxon>
        <taxon>Lingulidae</taxon>
        <taxon>Lingula</taxon>
    </lineage>
</organism>
<dbReference type="SUPFAM" id="SSF56436">
    <property type="entry name" value="C-type lectin-like"/>
    <property type="match status" value="2"/>
</dbReference>
<dbReference type="GeneID" id="106164066"/>
<keyword evidence="5" id="KW-1185">Reference proteome</keyword>
<keyword evidence="2" id="KW-0812">Transmembrane</keyword>
<proteinExistence type="predicted"/>
<evidence type="ECO:0000313" key="5">
    <source>
        <dbReference type="Proteomes" id="UP000085678"/>
    </source>
</evidence>
<dbReference type="CDD" id="cd00037">
    <property type="entry name" value="CLECT"/>
    <property type="match status" value="2"/>
</dbReference>
<keyword evidence="2" id="KW-1133">Transmembrane helix</keyword>
<feature type="domain" description="C-type lectin" evidence="4">
    <location>
        <begin position="184"/>
        <end position="300"/>
    </location>
</feature>
<dbReference type="SMART" id="SM00034">
    <property type="entry name" value="CLECT"/>
    <property type="match status" value="2"/>
</dbReference>
<feature type="transmembrane region" description="Helical" evidence="2">
    <location>
        <begin position="326"/>
        <end position="350"/>
    </location>
</feature>
<feature type="compositionally biased region" description="Basic and acidic residues" evidence="1">
    <location>
        <begin position="444"/>
        <end position="463"/>
    </location>
</feature>
<dbReference type="Pfam" id="PF00059">
    <property type="entry name" value="Lectin_C"/>
    <property type="match status" value="2"/>
</dbReference>
<dbReference type="RefSeq" id="XP_013397309.1">
    <property type="nucleotide sequence ID" value="XM_013541855.1"/>
</dbReference>
<dbReference type="PROSITE" id="PS50041">
    <property type="entry name" value="C_TYPE_LECTIN_2"/>
    <property type="match status" value="2"/>
</dbReference>
<gene>
    <name evidence="6" type="primary">LOC106164066</name>
</gene>
<feature type="chain" id="PRO_5010175304" evidence="3">
    <location>
        <begin position="30"/>
        <end position="495"/>
    </location>
</feature>
<dbReference type="KEGG" id="lak:106164066"/>
<dbReference type="InterPro" id="IPR016186">
    <property type="entry name" value="C-type_lectin-like/link_sf"/>
</dbReference>
<dbReference type="Gene3D" id="3.10.100.10">
    <property type="entry name" value="Mannose-Binding Protein A, subunit A"/>
    <property type="match status" value="2"/>
</dbReference>
<dbReference type="InParanoid" id="A0A1S3III1"/>
<evidence type="ECO:0000259" key="4">
    <source>
        <dbReference type="PROSITE" id="PS50041"/>
    </source>
</evidence>
<protein>
    <submittedName>
        <fullName evidence="6">Uncharacterized protein LOC106164066 isoform X1</fullName>
    </submittedName>
</protein>
<evidence type="ECO:0000256" key="3">
    <source>
        <dbReference type="SAM" id="SignalP"/>
    </source>
</evidence>
<evidence type="ECO:0000256" key="2">
    <source>
        <dbReference type="SAM" id="Phobius"/>
    </source>
</evidence>
<feature type="domain" description="C-type lectin" evidence="4">
    <location>
        <begin position="47"/>
        <end position="161"/>
    </location>
</feature>
<name>A0A1S3III1_LINAN</name>